<dbReference type="PROSITE" id="PS00211">
    <property type="entry name" value="ABC_TRANSPORTER_1"/>
    <property type="match status" value="1"/>
</dbReference>
<feature type="region of interest" description="Disordered" evidence="4">
    <location>
        <begin position="557"/>
        <end position="579"/>
    </location>
</feature>
<name>A0A812NV40_SYMPI</name>
<feature type="region of interest" description="Disordered" evidence="4">
    <location>
        <begin position="620"/>
        <end position="662"/>
    </location>
</feature>
<dbReference type="SUPFAM" id="SSF52540">
    <property type="entry name" value="P-loop containing nucleoside triphosphate hydrolases"/>
    <property type="match status" value="2"/>
</dbReference>
<protein>
    <submittedName>
        <fullName evidence="6">AbcF4 protein</fullName>
    </submittedName>
</protein>
<feature type="domain" description="ABC transporter" evidence="5">
    <location>
        <begin position="305"/>
        <end position="546"/>
    </location>
</feature>
<dbReference type="PROSITE" id="PS50893">
    <property type="entry name" value="ABC_TRANSPORTER_2"/>
    <property type="match status" value="2"/>
</dbReference>
<dbReference type="GO" id="GO:0005524">
    <property type="term" value="F:ATP binding"/>
    <property type="evidence" value="ECO:0007669"/>
    <property type="project" value="UniProtKB-KW"/>
</dbReference>
<sequence length="786" mass="86896">MHRDMQMDVEVFTETKEAPGNAVKASKLHLTIGALALLKNAELTIGEGPEKRSLIHGLVGPNGCGKTTLLREIARGDRIKVPKSWSVHYVDQHLPEPTDATPIEEVLKANGQRTKLLEERQRLSQKLDAADPGEGQEAAATELKKVEDALGETDDDEAEILKTLVGLGFCDGGAEPVEGQAPSFRQTMHQLSGGWRMKVNLAKCLWLKPRLLLLDEPTNHLDFHALGWLSSYLQKLPNTITVIVSHNCEFLRDTCDIFLCIQDQKILRKEHHKISDHEISQMQKMPKTLDFKFQAANGQPHEHALSFHDVTFSYKAAEPFLRDLNGLKLSGTSRCGILGRNGCGKSALMDLCIGKATPKQGEIHRSAKMEHFSQHFIDEINELIDSNPTITAASFLVEKCGSVLGAQGGASEEKQLRRARAVLKNFGLQDERDMADNVPLKSLSGGQKARLNLAYLSLRPCHILFLDEPTNHLDAAAVDALTQAAVNFPGGVVAVSHDARFLRRLMNESKNKACEFLAVESGTVKSMAADKLSDYIRQAKIEQFELAEKAKMKAFERKRRLSQSQRACGPRAETKPPEADVKPNLLKEHFKKYGKPPKPVGKSSVATPSKARPIIPAVSALEVSSTRSQELHGKWPGPGPGPAGRHQVPLAGLDSADREGPVETLAERHQLPEQKRRDAAELPNALLAGSPELENERACGLGSASDHVTAHVQEIRGDDLQIESVDGKERDSRFKQIRKLRKALREIQRLESEQSWGVALRNNQRQKLGKKEAYQSELESLCNESR</sequence>
<dbReference type="InterPro" id="IPR003593">
    <property type="entry name" value="AAA+_ATPase"/>
</dbReference>
<evidence type="ECO:0000313" key="6">
    <source>
        <dbReference type="EMBL" id="CAE7337922.1"/>
    </source>
</evidence>
<evidence type="ECO:0000256" key="3">
    <source>
        <dbReference type="ARBA" id="ARBA00022840"/>
    </source>
</evidence>
<reference evidence="6" key="1">
    <citation type="submission" date="2021-02" db="EMBL/GenBank/DDBJ databases">
        <authorList>
            <person name="Dougan E. K."/>
            <person name="Rhodes N."/>
            <person name="Thang M."/>
            <person name="Chan C."/>
        </authorList>
    </citation>
    <scope>NUCLEOTIDE SEQUENCE</scope>
</reference>
<keyword evidence="2" id="KW-0547">Nucleotide-binding</keyword>
<dbReference type="InterPro" id="IPR017871">
    <property type="entry name" value="ABC_transporter-like_CS"/>
</dbReference>
<feature type="domain" description="ABC transporter" evidence="5">
    <location>
        <begin position="23"/>
        <end position="288"/>
    </location>
</feature>
<keyword evidence="7" id="KW-1185">Reference proteome</keyword>
<accession>A0A812NV40</accession>
<dbReference type="GO" id="GO:0016887">
    <property type="term" value="F:ATP hydrolysis activity"/>
    <property type="evidence" value="ECO:0007669"/>
    <property type="project" value="InterPro"/>
</dbReference>
<dbReference type="EMBL" id="CAJNIZ010012763">
    <property type="protein sequence ID" value="CAE7337922.1"/>
    <property type="molecule type" value="Genomic_DNA"/>
</dbReference>
<dbReference type="SMART" id="SM00382">
    <property type="entry name" value="AAA"/>
    <property type="match status" value="2"/>
</dbReference>
<evidence type="ECO:0000313" key="7">
    <source>
        <dbReference type="Proteomes" id="UP000649617"/>
    </source>
</evidence>
<organism evidence="6 7">
    <name type="scientific">Symbiodinium pilosum</name>
    <name type="common">Dinoflagellate</name>
    <dbReference type="NCBI Taxonomy" id="2952"/>
    <lineage>
        <taxon>Eukaryota</taxon>
        <taxon>Sar</taxon>
        <taxon>Alveolata</taxon>
        <taxon>Dinophyceae</taxon>
        <taxon>Suessiales</taxon>
        <taxon>Symbiodiniaceae</taxon>
        <taxon>Symbiodinium</taxon>
    </lineage>
</organism>
<keyword evidence="1" id="KW-0677">Repeat</keyword>
<evidence type="ECO:0000256" key="2">
    <source>
        <dbReference type="ARBA" id="ARBA00022741"/>
    </source>
</evidence>
<dbReference type="FunFam" id="3.40.50.300:FF:000011">
    <property type="entry name" value="Putative ABC transporter ATP-binding component"/>
    <property type="match status" value="1"/>
</dbReference>
<dbReference type="PANTHER" id="PTHR19211">
    <property type="entry name" value="ATP-BINDING TRANSPORT PROTEIN-RELATED"/>
    <property type="match status" value="1"/>
</dbReference>
<dbReference type="InterPro" id="IPR027417">
    <property type="entry name" value="P-loop_NTPase"/>
</dbReference>
<gene>
    <name evidence="6" type="primary">abcF4</name>
    <name evidence="6" type="ORF">SPIL2461_LOCUS7929</name>
</gene>
<comment type="caution">
    <text evidence="6">The sequence shown here is derived from an EMBL/GenBank/DDBJ whole genome shotgun (WGS) entry which is preliminary data.</text>
</comment>
<dbReference type="Gene3D" id="3.40.50.300">
    <property type="entry name" value="P-loop containing nucleotide triphosphate hydrolases"/>
    <property type="match status" value="2"/>
</dbReference>
<proteinExistence type="predicted"/>
<keyword evidence="3" id="KW-0067">ATP-binding</keyword>
<evidence type="ECO:0000256" key="1">
    <source>
        <dbReference type="ARBA" id="ARBA00022737"/>
    </source>
</evidence>
<evidence type="ECO:0000256" key="4">
    <source>
        <dbReference type="SAM" id="MobiDB-lite"/>
    </source>
</evidence>
<dbReference type="OrthoDB" id="2110130at2759"/>
<dbReference type="PANTHER" id="PTHR19211:SF14">
    <property type="entry name" value="ATP-BINDING CASSETTE SUB-FAMILY F MEMBER 1"/>
    <property type="match status" value="1"/>
</dbReference>
<dbReference type="InterPro" id="IPR003439">
    <property type="entry name" value="ABC_transporter-like_ATP-bd"/>
</dbReference>
<dbReference type="AlphaFoldDB" id="A0A812NV40"/>
<dbReference type="Proteomes" id="UP000649617">
    <property type="component" value="Unassembled WGS sequence"/>
</dbReference>
<dbReference type="Pfam" id="PF00005">
    <property type="entry name" value="ABC_tran"/>
    <property type="match status" value="2"/>
</dbReference>
<evidence type="ECO:0000259" key="5">
    <source>
        <dbReference type="PROSITE" id="PS50893"/>
    </source>
</evidence>
<dbReference type="InterPro" id="IPR050611">
    <property type="entry name" value="ABCF"/>
</dbReference>